<keyword evidence="1" id="KW-0812">Transmembrane</keyword>
<evidence type="ECO:0000313" key="3">
    <source>
        <dbReference type="Proteomes" id="UP000823123"/>
    </source>
</evidence>
<keyword evidence="3" id="KW-1185">Reference proteome</keyword>
<name>A0ABS1C707_9FIRM</name>
<protein>
    <submittedName>
        <fullName evidence="2">LPXTG cell wall anchor domain-containing protein</fullName>
    </submittedName>
</protein>
<dbReference type="NCBIfam" id="TIGR01167">
    <property type="entry name" value="LPXTG_anchor"/>
    <property type="match status" value="1"/>
</dbReference>
<comment type="caution">
    <text evidence="2">The sequence shown here is derived from an EMBL/GenBank/DDBJ whole genome shotgun (WGS) entry which is preliminary data.</text>
</comment>
<reference evidence="2 3" key="1">
    <citation type="submission" date="2020-09" db="EMBL/GenBank/DDBJ databases">
        <title>Parvimonas S3374 sp. nov.</title>
        <authorList>
            <person name="Buhl M."/>
        </authorList>
    </citation>
    <scope>NUCLEOTIDE SEQUENCE [LARGE SCALE GENOMIC DNA]</scope>
    <source>
        <strain evidence="2 3">S3374</strain>
    </source>
</reference>
<proteinExistence type="predicted"/>
<keyword evidence="1" id="KW-0472">Membrane</keyword>
<sequence length="45" mass="5041">MEELMENFANIITLMNVNSSRKLFLAVGAVSLLAMGVVIFLKRKK</sequence>
<evidence type="ECO:0000256" key="1">
    <source>
        <dbReference type="SAM" id="Phobius"/>
    </source>
</evidence>
<keyword evidence="1" id="KW-1133">Transmembrane helix</keyword>
<dbReference type="EMBL" id="JACVDA010000002">
    <property type="protein sequence ID" value="MBK1467894.1"/>
    <property type="molecule type" value="Genomic_DNA"/>
</dbReference>
<dbReference type="Proteomes" id="UP000823123">
    <property type="component" value="Unassembled WGS sequence"/>
</dbReference>
<feature type="transmembrane region" description="Helical" evidence="1">
    <location>
        <begin position="23"/>
        <end position="41"/>
    </location>
</feature>
<accession>A0ABS1C707</accession>
<organism evidence="2 3">
    <name type="scientific">Parvimonas parva</name>
    <dbReference type="NCBI Taxonomy" id="2769485"/>
    <lineage>
        <taxon>Bacteria</taxon>
        <taxon>Bacillati</taxon>
        <taxon>Bacillota</taxon>
        <taxon>Tissierellia</taxon>
        <taxon>Tissierellales</taxon>
        <taxon>Peptoniphilaceae</taxon>
        <taxon>Parvimonas</taxon>
    </lineage>
</organism>
<evidence type="ECO:0000313" key="2">
    <source>
        <dbReference type="EMBL" id="MBK1467894.1"/>
    </source>
</evidence>
<gene>
    <name evidence="2" type="ORF">IBJ83_00985</name>
</gene>